<organism evidence="1 2">
    <name type="scientific">Ophiocordyceps camponoti-floridani</name>
    <dbReference type="NCBI Taxonomy" id="2030778"/>
    <lineage>
        <taxon>Eukaryota</taxon>
        <taxon>Fungi</taxon>
        <taxon>Dikarya</taxon>
        <taxon>Ascomycota</taxon>
        <taxon>Pezizomycotina</taxon>
        <taxon>Sordariomycetes</taxon>
        <taxon>Hypocreomycetidae</taxon>
        <taxon>Hypocreales</taxon>
        <taxon>Ophiocordycipitaceae</taxon>
        <taxon>Ophiocordyceps</taxon>
    </lineage>
</organism>
<accession>A0A8H4Q456</accession>
<sequence>MKATIMETPRQSSYVSNLSNSDNKMSSSVPWQLLTYRESDALQAKAFLDALDKACRQDVHPRVSVLAGAMMASPDKSEAHLPASWRSYCQRNPRLAEDMRRCVACYRNRGEMLKPELDGIDVPQVRGGPVVWAVYERYKEGRSPALWKRWFAREEDLEAFCAERPDILAREYA</sequence>
<dbReference type="Proteomes" id="UP000562929">
    <property type="component" value="Unassembled WGS sequence"/>
</dbReference>
<dbReference type="AlphaFoldDB" id="A0A8H4Q456"/>
<name>A0A8H4Q456_9HYPO</name>
<gene>
    <name evidence="1" type="ORF">GQ602_005852</name>
</gene>
<evidence type="ECO:0000313" key="2">
    <source>
        <dbReference type="Proteomes" id="UP000562929"/>
    </source>
</evidence>
<keyword evidence="2" id="KW-1185">Reference proteome</keyword>
<comment type="caution">
    <text evidence="1">The sequence shown here is derived from an EMBL/GenBank/DDBJ whole genome shotgun (WGS) entry which is preliminary data.</text>
</comment>
<evidence type="ECO:0000313" key="1">
    <source>
        <dbReference type="EMBL" id="KAF4584479.1"/>
    </source>
</evidence>
<reference evidence="1 2" key="1">
    <citation type="journal article" date="2020" name="G3 (Bethesda)">
        <title>Genetic Underpinnings of Host Manipulation by Ophiocordyceps as Revealed by Comparative Transcriptomics.</title>
        <authorList>
            <person name="Will I."/>
            <person name="Das B."/>
            <person name="Trinh T."/>
            <person name="Brachmann A."/>
            <person name="Ohm R.A."/>
            <person name="de Bekker C."/>
        </authorList>
    </citation>
    <scope>NUCLEOTIDE SEQUENCE [LARGE SCALE GENOMIC DNA]</scope>
    <source>
        <strain evidence="1 2">EC05</strain>
    </source>
</reference>
<dbReference type="EMBL" id="JAACLJ010000006">
    <property type="protein sequence ID" value="KAF4584479.1"/>
    <property type="molecule type" value="Genomic_DNA"/>
</dbReference>
<protein>
    <submittedName>
        <fullName evidence="1">Uncharacterized protein</fullName>
    </submittedName>
</protein>
<dbReference type="OrthoDB" id="10342937at2759"/>
<proteinExistence type="predicted"/>